<dbReference type="VEuPathDB" id="FungiDB:RO3G_05604"/>
<evidence type="ECO:0000313" key="1">
    <source>
        <dbReference type="EMBL" id="EIE80899.1"/>
    </source>
</evidence>
<reference evidence="1 2" key="1">
    <citation type="journal article" date="2009" name="PLoS Genet.">
        <title>Genomic analysis of the basal lineage fungus Rhizopus oryzae reveals a whole-genome duplication.</title>
        <authorList>
            <person name="Ma L.-J."/>
            <person name="Ibrahim A.S."/>
            <person name="Skory C."/>
            <person name="Grabherr M.G."/>
            <person name="Burger G."/>
            <person name="Butler M."/>
            <person name="Elias M."/>
            <person name="Idnurm A."/>
            <person name="Lang B.F."/>
            <person name="Sone T."/>
            <person name="Abe A."/>
            <person name="Calvo S.E."/>
            <person name="Corrochano L.M."/>
            <person name="Engels R."/>
            <person name="Fu J."/>
            <person name="Hansberg W."/>
            <person name="Kim J.-M."/>
            <person name="Kodira C.D."/>
            <person name="Koehrsen M.J."/>
            <person name="Liu B."/>
            <person name="Miranda-Saavedra D."/>
            <person name="O'Leary S."/>
            <person name="Ortiz-Castellanos L."/>
            <person name="Poulter R."/>
            <person name="Rodriguez-Romero J."/>
            <person name="Ruiz-Herrera J."/>
            <person name="Shen Y.-Q."/>
            <person name="Zeng Q."/>
            <person name="Galagan J."/>
            <person name="Birren B.W."/>
            <person name="Cuomo C.A."/>
            <person name="Wickes B.L."/>
        </authorList>
    </citation>
    <scope>NUCLEOTIDE SEQUENCE [LARGE SCALE GENOMIC DNA]</scope>
    <source>
        <strain evidence="2">RA 99-880 / ATCC MYA-4621 / FGSC 9543 / NRRL 43880</strain>
    </source>
</reference>
<dbReference type="OMA" id="YENITMK"/>
<organism evidence="1 2">
    <name type="scientific">Rhizopus delemar (strain RA 99-880 / ATCC MYA-4621 / FGSC 9543 / NRRL 43880)</name>
    <name type="common">Mucormycosis agent</name>
    <name type="synonym">Rhizopus arrhizus var. delemar</name>
    <dbReference type="NCBI Taxonomy" id="246409"/>
    <lineage>
        <taxon>Eukaryota</taxon>
        <taxon>Fungi</taxon>
        <taxon>Fungi incertae sedis</taxon>
        <taxon>Mucoromycota</taxon>
        <taxon>Mucoromycotina</taxon>
        <taxon>Mucoromycetes</taxon>
        <taxon>Mucorales</taxon>
        <taxon>Mucorineae</taxon>
        <taxon>Rhizopodaceae</taxon>
        <taxon>Rhizopus</taxon>
    </lineage>
</organism>
<dbReference type="Proteomes" id="UP000009138">
    <property type="component" value="Unassembled WGS sequence"/>
</dbReference>
<keyword evidence="2" id="KW-1185">Reference proteome</keyword>
<sequence length="191" mass="21993">MDIESIMFNPTSKVDKNIKNICLGLLLRRAHAKDNTEATFTDKYLMPYINEVLLNNCDENIVYSIPDTTSNYQEESDYVKLLKQLKNSTDEQLKINMKTPVAYGLLCEGFNGSFIKMTLVEEGIYLPITIRRLTLPQEKHELLNIPRIAETLAEVAEELVKLQTRYNERSMKSASDEIKFMKPSFVTETTK</sequence>
<proteinExistence type="predicted"/>
<dbReference type="EMBL" id="CH476735">
    <property type="protein sequence ID" value="EIE80899.1"/>
    <property type="molecule type" value="Genomic_DNA"/>
</dbReference>
<dbReference type="GeneID" id="93612575"/>
<accession>I1BXG9</accession>
<dbReference type="InParanoid" id="I1BXG9"/>
<dbReference type="OrthoDB" id="2281761at2759"/>
<evidence type="ECO:0000313" key="2">
    <source>
        <dbReference type="Proteomes" id="UP000009138"/>
    </source>
</evidence>
<protein>
    <submittedName>
        <fullName evidence="1">Uncharacterized protein</fullName>
    </submittedName>
</protein>
<dbReference type="RefSeq" id="XP_067516295.1">
    <property type="nucleotide sequence ID" value="XM_067660194.1"/>
</dbReference>
<name>I1BXG9_RHIO9</name>
<dbReference type="AlphaFoldDB" id="I1BXG9"/>
<gene>
    <name evidence="1" type="ORF">RO3G_05604</name>
</gene>